<keyword evidence="2" id="KW-0436">Ligase</keyword>
<organism evidence="8 9">
    <name type="scientific">Blautia caecimuris</name>
    <dbReference type="NCBI Taxonomy" id="1796615"/>
    <lineage>
        <taxon>Bacteria</taxon>
        <taxon>Bacillati</taxon>
        <taxon>Bacillota</taxon>
        <taxon>Clostridia</taxon>
        <taxon>Lachnospirales</taxon>
        <taxon>Lachnospiraceae</taxon>
        <taxon>Blautia</taxon>
    </lineage>
</organism>
<keyword evidence="5" id="KW-0663">Pyridoxal phosphate</keyword>
<dbReference type="Pfam" id="PF00291">
    <property type="entry name" value="PALP"/>
    <property type="match status" value="1"/>
</dbReference>
<evidence type="ECO:0000256" key="6">
    <source>
        <dbReference type="PROSITE-ProRule" id="PRU00409"/>
    </source>
</evidence>
<evidence type="ECO:0000256" key="5">
    <source>
        <dbReference type="ARBA" id="ARBA00022898"/>
    </source>
</evidence>
<dbReference type="SUPFAM" id="SSF53686">
    <property type="entry name" value="Tryptophan synthase beta subunit-like PLP-dependent enzymes"/>
    <property type="match status" value="1"/>
</dbReference>
<proteinExistence type="predicted"/>
<evidence type="ECO:0000313" key="9">
    <source>
        <dbReference type="Proteomes" id="UP001549106"/>
    </source>
</evidence>
<dbReference type="Gene3D" id="3.30.1490.20">
    <property type="entry name" value="ATP-grasp fold, A domain"/>
    <property type="match status" value="1"/>
</dbReference>
<comment type="caution">
    <text evidence="8">The sequence shown here is derived from an EMBL/GenBank/DDBJ whole genome shotgun (WGS) entry which is preliminary data.</text>
</comment>
<dbReference type="Gene3D" id="3.30.470.20">
    <property type="entry name" value="ATP-grasp fold, B domain"/>
    <property type="match status" value="1"/>
</dbReference>
<sequence length="712" mass="80461">MKKIVIIGANDFQRPLIKKAGEMGYETHVFAWRDGATGAGDADFFYEISITEKEQILEICRKIQPDAVSTIGSDLANITVQYLAEKLGLPGNSSACIENSTNKFAMRTAFQKAGIPVPFFQAVSVGDRVFPESFPVIVKPTDRSGSRAITKVYTQEELEQAITQAAEQSFENRAIVEEYIEGAEYSVETISYKGEHTCLAVTKKFTTGSPHYIETGHLQPAPVSEEMYGKIQDTVFRALDALEIRNGAGHSELRIDKAGNIRIIEIGSRMGGDCIGSDLVPLSTGQDFVAMAVDTAAGKPPVFTEKKKKVSAIRFLMDSNDLKHLQELQKEHPDKVKKVVLEGDVEQAQITDSGSRPGFFILQTDTMEEMEELFYHGPWENPLRELPVTPIQKLRFTGNGRDNAETAPVYNHFYMKREDLLPYSFGGNKVRFAQKFIEDMKREHCDSMIIYGNYHSNLCRILATLCFQLHLPCYMVHNTEDVKEDKETENSRIIRSMGVTEIPCKKTEIADAVQKAVDELREKGCKPYYIYGNTRGEGREWVPMEAYREVYQEICCQERKMGIHFDYIFLASSTNATQSGLLAGSLEEGDERNIVGISVSRNETRGKQVIARNLEEYAQMHKSSLPQNFKEKILFTDQYMENGYGTYSQDTADLIRSIYRSEGTPLDMTYTGKAFCGMVKYLEDHQIRNKNILFLHTGGTPLFFDFLEEYNL</sequence>
<gene>
    <name evidence="8" type="ORF">ABID24_000613</name>
</gene>
<feature type="domain" description="ATP-grasp" evidence="7">
    <location>
        <begin position="107"/>
        <end position="297"/>
    </location>
</feature>
<keyword evidence="3 6" id="KW-0547">Nucleotide-binding</keyword>
<dbReference type="InterPro" id="IPR036052">
    <property type="entry name" value="TrpB-like_PALP_sf"/>
</dbReference>
<dbReference type="Gene3D" id="3.40.50.1100">
    <property type="match status" value="2"/>
</dbReference>
<evidence type="ECO:0000313" key="8">
    <source>
        <dbReference type="EMBL" id="MET3749386.1"/>
    </source>
</evidence>
<dbReference type="RefSeq" id="WP_257463977.1">
    <property type="nucleotide sequence ID" value="NZ_BAABXP010000001.1"/>
</dbReference>
<dbReference type="PROSITE" id="PS50975">
    <property type="entry name" value="ATP_GRASP"/>
    <property type="match status" value="1"/>
</dbReference>
<dbReference type="PANTHER" id="PTHR43585:SF2">
    <property type="entry name" value="ATP-GRASP ENZYME FSQD"/>
    <property type="match status" value="1"/>
</dbReference>
<keyword evidence="4 6" id="KW-0067">ATP-binding</keyword>
<evidence type="ECO:0000256" key="1">
    <source>
        <dbReference type="ARBA" id="ARBA00001933"/>
    </source>
</evidence>
<dbReference type="Pfam" id="PF13535">
    <property type="entry name" value="ATP-grasp_4"/>
    <property type="match status" value="1"/>
</dbReference>
<dbReference type="EMBL" id="JBEPMJ010000003">
    <property type="protein sequence ID" value="MET3749386.1"/>
    <property type="molecule type" value="Genomic_DNA"/>
</dbReference>
<dbReference type="PANTHER" id="PTHR43585">
    <property type="entry name" value="FUMIPYRROLE BIOSYNTHESIS PROTEIN C"/>
    <property type="match status" value="1"/>
</dbReference>
<dbReference type="InterPro" id="IPR013815">
    <property type="entry name" value="ATP_grasp_subdomain_1"/>
</dbReference>
<dbReference type="SUPFAM" id="SSF56059">
    <property type="entry name" value="Glutathione synthetase ATP-binding domain-like"/>
    <property type="match status" value="1"/>
</dbReference>
<dbReference type="InterPro" id="IPR052032">
    <property type="entry name" value="ATP-dep_AA_Ligase"/>
</dbReference>
<evidence type="ECO:0000256" key="2">
    <source>
        <dbReference type="ARBA" id="ARBA00022598"/>
    </source>
</evidence>
<evidence type="ECO:0000259" key="7">
    <source>
        <dbReference type="PROSITE" id="PS50975"/>
    </source>
</evidence>
<dbReference type="InterPro" id="IPR011761">
    <property type="entry name" value="ATP-grasp"/>
</dbReference>
<protein>
    <submittedName>
        <fullName evidence="8">1-aminocyclopropane-1-carboxylate deaminase/D-cysteine desulfhydrase-like pyridoxal-dependent ACC family enzyme/biotin carboxylase</fullName>
    </submittedName>
</protein>
<accession>A0ABV2LYV8</accession>
<name>A0ABV2LYV8_9FIRM</name>
<evidence type="ECO:0000256" key="3">
    <source>
        <dbReference type="ARBA" id="ARBA00022741"/>
    </source>
</evidence>
<comment type="cofactor">
    <cofactor evidence="1">
        <name>pyridoxal 5'-phosphate</name>
        <dbReference type="ChEBI" id="CHEBI:597326"/>
    </cofactor>
</comment>
<evidence type="ECO:0000256" key="4">
    <source>
        <dbReference type="ARBA" id="ARBA00022840"/>
    </source>
</evidence>
<reference evidence="8 9" key="1">
    <citation type="submission" date="2024-06" db="EMBL/GenBank/DDBJ databases">
        <title>Genomic Encyclopedia of Type Strains, Phase IV (KMG-IV): sequencing the most valuable type-strain genomes for metagenomic binning, comparative biology and taxonomic classification.</title>
        <authorList>
            <person name="Goeker M."/>
        </authorList>
    </citation>
    <scope>NUCLEOTIDE SEQUENCE [LARGE SCALE GENOMIC DNA]</scope>
    <source>
        <strain evidence="8 9">DSM 29492</strain>
    </source>
</reference>
<dbReference type="Gene3D" id="3.40.50.20">
    <property type="match status" value="1"/>
</dbReference>
<dbReference type="InterPro" id="IPR001926">
    <property type="entry name" value="TrpB-like_PALP"/>
</dbReference>
<keyword evidence="9" id="KW-1185">Reference proteome</keyword>
<dbReference type="Proteomes" id="UP001549106">
    <property type="component" value="Unassembled WGS sequence"/>
</dbReference>